<dbReference type="Proteomes" id="UP000613160">
    <property type="component" value="Unassembled WGS sequence"/>
</dbReference>
<dbReference type="RefSeq" id="WP_188853697.1">
    <property type="nucleotide sequence ID" value="NZ_BMJJ01000010.1"/>
</dbReference>
<name>A0A917DDJ7_9HYPH</name>
<keyword evidence="2" id="KW-1185">Reference proteome</keyword>
<organism evidence="1 2">
    <name type="scientific">Aureimonas glaciei</name>
    <dbReference type="NCBI Taxonomy" id="1776957"/>
    <lineage>
        <taxon>Bacteria</taxon>
        <taxon>Pseudomonadati</taxon>
        <taxon>Pseudomonadota</taxon>
        <taxon>Alphaproteobacteria</taxon>
        <taxon>Hyphomicrobiales</taxon>
        <taxon>Aurantimonadaceae</taxon>
        <taxon>Aureimonas</taxon>
    </lineage>
</organism>
<evidence type="ECO:0000313" key="2">
    <source>
        <dbReference type="Proteomes" id="UP000613160"/>
    </source>
</evidence>
<reference evidence="1" key="1">
    <citation type="journal article" date="2014" name="Int. J. Syst. Evol. Microbiol.">
        <title>Complete genome sequence of Corynebacterium casei LMG S-19264T (=DSM 44701T), isolated from a smear-ripened cheese.</title>
        <authorList>
            <consortium name="US DOE Joint Genome Institute (JGI-PGF)"/>
            <person name="Walter F."/>
            <person name="Albersmeier A."/>
            <person name="Kalinowski J."/>
            <person name="Ruckert C."/>
        </authorList>
    </citation>
    <scope>NUCLEOTIDE SEQUENCE</scope>
    <source>
        <strain evidence="1">CGMCC 1.15493</strain>
    </source>
</reference>
<comment type="caution">
    <text evidence="1">The sequence shown here is derived from an EMBL/GenBank/DDBJ whole genome shotgun (WGS) entry which is preliminary data.</text>
</comment>
<reference evidence="1" key="2">
    <citation type="submission" date="2020-09" db="EMBL/GenBank/DDBJ databases">
        <authorList>
            <person name="Sun Q."/>
            <person name="Zhou Y."/>
        </authorList>
    </citation>
    <scope>NUCLEOTIDE SEQUENCE</scope>
    <source>
        <strain evidence="1">CGMCC 1.15493</strain>
    </source>
</reference>
<evidence type="ECO:0000313" key="1">
    <source>
        <dbReference type="EMBL" id="GGD31333.1"/>
    </source>
</evidence>
<protein>
    <submittedName>
        <fullName evidence="1">Uncharacterized protein</fullName>
    </submittedName>
</protein>
<dbReference type="EMBL" id="BMJJ01000010">
    <property type="protein sequence ID" value="GGD31333.1"/>
    <property type="molecule type" value="Genomic_DNA"/>
</dbReference>
<dbReference type="AlphaFoldDB" id="A0A917DDJ7"/>
<gene>
    <name evidence="1" type="ORF">GCM10011335_37950</name>
</gene>
<accession>A0A917DDJ7</accession>
<proteinExistence type="predicted"/>
<sequence>MFWVPGQPAILPVDSTRFSGTVVVPEPASEPPKAEDVPHFQPDHTSFADALVSRGVKTPIGGWAPGGYQARCRTCGEMHIGCDKRTLQCLPCAVVAAMDATAGARSVADQQGYRRGRQSVIDDVKKLEASS</sequence>